<dbReference type="InterPro" id="IPR014729">
    <property type="entry name" value="Rossmann-like_a/b/a_fold"/>
</dbReference>
<reference evidence="5 6" key="1">
    <citation type="submission" date="2017-07" db="EMBL/GenBank/DDBJ databases">
        <authorList>
            <person name="Sun Z.S."/>
            <person name="Albrecht U."/>
            <person name="Echele G."/>
            <person name="Lee C.C."/>
        </authorList>
    </citation>
    <scope>NUCLEOTIDE SEQUENCE [LARGE SCALE GENOMIC DNA]</scope>
    <source>
        <strain evidence="5 6">DSM 14827</strain>
    </source>
</reference>
<dbReference type="SUPFAM" id="SSF52402">
    <property type="entry name" value="Adenine nucleotide alpha hydrolases-like"/>
    <property type="match status" value="2"/>
</dbReference>
<comment type="similarity">
    <text evidence="1">Belongs to the universal stress protein A family.</text>
</comment>
<evidence type="ECO:0000256" key="2">
    <source>
        <dbReference type="ARBA" id="ARBA00022741"/>
    </source>
</evidence>
<sequence length="287" mass="31374">MKEIMVATDFSERSDRALRRATLLARQFGAAISLVHVVDDDQPRRIIEARSSEAVALLQQTAATLGKIDGVTCKTRVILASPFAGILQAIEESDPDLLVIGPHRRKMLKDVFIGTTAERTIRLASCPVLMVNAYPAGNYRHVLQTTDLSDSSGEALQRVARLGIVTDASNTLLHVFDAPALRLVMSHTVPKEDRQHYLAGEHKTALRNLTEFMSKAKLGNIVPLARQNAAPAHHEILKVAETEKADLIVMSTHGRSGLAKLLIGSVTEHILRTSQLDVLAVPPRRGK</sequence>
<evidence type="ECO:0000256" key="1">
    <source>
        <dbReference type="ARBA" id="ARBA00008791"/>
    </source>
</evidence>
<dbReference type="OrthoDB" id="5564966at2"/>
<feature type="domain" description="UspA" evidence="4">
    <location>
        <begin position="139"/>
        <end position="282"/>
    </location>
</feature>
<keyword evidence="3" id="KW-0067">ATP-binding</keyword>
<dbReference type="GO" id="GO:0005524">
    <property type="term" value="F:ATP binding"/>
    <property type="evidence" value="ECO:0007669"/>
    <property type="project" value="UniProtKB-KW"/>
</dbReference>
<dbReference type="AlphaFoldDB" id="A0A239Q2M6"/>
<feature type="domain" description="UspA" evidence="4">
    <location>
        <begin position="2"/>
        <end position="131"/>
    </location>
</feature>
<dbReference type="PRINTS" id="PR01438">
    <property type="entry name" value="UNVRSLSTRESS"/>
</dbReference>
<dbReference type="Gene3D" id="3.40.50.620">
    <property type="entry name" value="HUPs"/>
    <property type="match status" value="2"/>
</dbReference>
<dbReference type="PANTHER" id="PTHR46268:SF27">
    <property type="entry name" value="UNIVERSAL STRESS PROTEIN RV2623"/>
    <property type="match status" value="1"/>
</dbReference>
<gene>
    <name evidence="5" type="ORF">SAMN05444959_11672</name>
</gene>
<keyword evidence="2" id="KW-0547">Nucleotide-binding</keyword>
<dbReference type="CDD" id="cd00293">
    <property type="entry name" value="USP-like"/>
    <property type="match status" value="2"/>
</dbReference>
<keyword evidence="6" id="KW-1185">Reference proteome</keyword>
<proteinExistence type="inferred from homology"/>
<evidence type="ECO:0000313" key="5">
    <source>
        <dbReference type="EMBL" id="SNT76207.1"/>
    </source>
</evidence>
<accession>A0A239Q2M6</accession>
<dbReference type="Proteomes" id="UP000198307">
    <property type="component" value="Unassembled WGS sequence"/>
</dbReference>
<dbReference type="InterPro" id="IPR006015">
    <property type="entry name" value="Universal_stress_UspA"/>
</dbReference>
<evidence type="ECO:0000259" key="4">
    <source>
        <dbReference type="Pfam" id="PF00582"/>
    </source>
</evidence>
<protein>
    <submittedName>
        <fullName evidence="5">Nucleotide-binding universal stress protein, UspA family</fullName>
    </submittedName>
</protein>
<evidence type="ECO:0000313" key="6">
    <source>
        <dbReference type="Proteomes" id="UP000198307"/>
    </source>
</evidence>
<dbReference type="PANTHER" id="PTHR46268">
    <property type="entry name" value="STRESS RESPONSE PROTEIN NHAX"/>
    <property type="match status" value="1"/>
</dbReference>
<organism evidence="5 6">
    <name type="scientific">Paracoccus seriniphilus</name>
    <dbReference type="NCBI Taxonomy" id="184748"/>
    <lineage>
        <taxon>Bacteria</taxon>
        <taxon>Pseudomonadati</taxon>
        <taxon>Pseudomonadota</taxon>
        <taxon>Alphaproteobacteria</taxon>
        <taxon>Rhodobacterales</taxon>
        <taxon>Paracoccaceae</taxon>
        <taxon>Paracoccus</taxon>
    </lineage>
</organism>
<dbReference type="Pfam" id="PF00582">
    <property type="entry name" value="Usp"/>
    <property type="match status" value="2"/>
</dbReference>
<name>A0A239Q2M6_9RHOB</name>
<evidence type="ECO:0000256" key="3">
    <source>
        <dbReference type="ARBA" id="ARBA00022840"/>
    </source>
</evidence>
<dbReference type="RefSeq" id="WP_089345531.1">
    <property type="nucleotide sequence ID" value="NZ_CP067130.1"/>
</dbReference>
<dbReference type="InterPro" id="IPR006016">
    <property type="entry name" value="UspA"/>
</dbReference>
<dbReference type="EMBL" id="FZQB01000016">
    <property type="protein sequence ID" value="SNT76207.1"/>
    <property type="molecule type" value="Genomic_DNA"/>
</dbReference>